<sequence length="960" mass="108600">MSEKDPEMTYNWWDCSELIEKIEEDAALVVKAKDICTELIKKTYSITDLVEKLGPLLTSKNTSHRARTMDLFSEILKNLPRNFLSDVQLKFILTFYADRTKDHHSVVPAILGGTLAMARMESVPEEEFVGLFMTLISGSVTCQSQTRGDREIFYEVIEFCSRTYLNRLTFTKDEFLQGVIAALEGERDPRNLLRIFTFMPKVMELYPLGHWTEEMFEVFACYFPVDFHPPANVPNPITRDQLAERLLTCLTACKDFVEFAIPLAVEKLESQIKVSKLDSLQLLAKCAALHGAEPFEESFPNIWLSLKGEVMLGANEEVMEKALETIRTIFSAAGTSKTLTENLLNVILHSVTISLCDTNLRLFAPACKVVVACCSRNSHASVCAANKLLPMFLAQILEEDTTDVQKRILLKFLSEIGGICREGGVLGEIDAGTREKIQEVFKDCFSNNGKFKEIAFEGLSQLSELLEEPQRQVVYQNLLDTLQSGADIRVESVVRRFAQSHQEELTEKVVMSLLSKDFLNPSNSAGIFRCVVCLIRLWKSSEILYRFLLDSAFENPTSEVKLTALKSIQELLKESGERTISQEFVSTFGIIEKIVKFLREQPDLPTEILLTTSDVLKLCVRTLNQEQQSEVLTQFLPDLAPHRGNELFLFDGLIGQLCPEVDISAHFHQITKDLIEYAVEISRGEVSSSANLEVCNKLLCSLFNRSVQDSVFEETLSQSINYLNRQIEVNSLGIVTFAWIFKGLLVKGHRKTTTLIKDFVTHLNVDPLKDDTVAGFRVLAKSADDVNLPNVRPFHQQKLFELVLKNMATEVKYTPSQLAALAEILLHLPMKVITINLPRIGQILFQCLECENNQTLLITLTLINRLLKEESNFCRNHLQTLIPRCLQLSTLKGSLKIRLSALDFLFSITKTLDTVLLIPFKQDVIYGLQNVLDDHKRLVRTAAVRARTAWFVFDATSKTN</sequence>
<evidence type="ECO:0000313" key="8">
    <source>
        <dbReference type="EnsemblMetazoa" id="PPAI002618-PA"/>
    </source>
</evidence>
<evidence type="ECO:0000256" key="2">
    <source>
        <dbReference type="ARBA" id="ARBA00009340"/>
    </source>
</evidence>
<reference evidence="8" key="1">
    <citation type="submission" date="2022-08" db="UniProtKB">
        <authorList>
            <consortium name="EnsemblMetazoa"/>
        </authorList>
    </citation>
    <scope>IDENTIFICATION</scope>
    <source>
        <strain evidence="8">Israel</strain>
    </source>
</reference>
<dbReference type="Pfam" id="PF12460">
    <property type="entry name" value="MMS19_C"/>
    <property type="match status" value="1"/>
</dbReference>
<dbReference type="Proteomes" id="UP000092462">
    <property type="component" value="Unassembled WGS sequence"/>
</dbReference>
<feature type="domain" description="MMS19 N-terminal" evidence="7">
    <location>
        <begin position="50"/>
        <end position="311"/>
    </location>
</feature>
<dbReference type="GO" id="GO:0097361">
    <property type="term" value="C:cytosolic [4Fe-4S] assembly targeting complex"/>
    <property type="evidence" value="ECO:0007669"/>
    <property type="project" value="UniProtKB-UniRule"/>
</dbReference>
<evidence type="ECO:0000256" key="5">
    <source>
        <dbReference type="RuleBase" id="RU367072"/>
    </source>
</evidence>
<keyword evidence="5" id="KW-0206">Cytoskeleton</keyword>
<dbReference type="InterPro" id="IPR039920">
    <property type="entry name" value="MMS19"/>
</dbReference>
<dbReference type="AlphaFoldDB" id="A0A1B0D561"/>
<dbReference type="GeneID" id="129802222"/>
<dbReference type="EnsemblMetazoa" id="PPAI002618-RA">
    <property type="protein sequence ID" value="PPAI002618-PA"/>
    <property type="gene ID" value="PPAI002618"/>
</dbReference>
<keyword evidence="4 5" id="KW-0539">Nucleus</keyword>
<feature type="domain" description="MMS19 C-terminal" evidence="6">
    <location>
        <begin position="547"/>
        <end position="909"/>
    </location>
</feature>
<evidence type="ECO:0000256" key="1">
    <source>
        <dbReference type="ARBA" id="ARBA00004123"/>
    </source>
</evidence>
<dbReference type="PANTHER" id="PTHR12891:SF0">
    <property type="entry name" value="MMS19 NUCLEOTIDE EXCISION REPAIR PROTEIN HOMOLOG"/>
    <property type="match status" value="1"/>
</dbReference>
<evidence type="ECO:0000313" key="9">
    <source>
        <dbReference type="Proteomes" id="UP000092462"/>
    </source>
</evidence>
<keyword evidence="5" id="KW-0234">DNA repair</keyword>
<dbReference type="OrthoDB" id="342900at2759"/>
<dbReference type="VEuPathDB" id="VectorBase:PPAPM1_000551"/>
<keyword evidence="5" id="KW-0963">Cytoplasm</keyword>
<evidence type="ECO:0000259" key="6">
    <source>
        <dbReference type="Pfam" id="PF12460"/>
    </source>
</evidence>
<dbReference type="SUPFAM" id="SSF48371">
    <property type="entry name" value="ARM repeat"/>
    <property type="match status" value="1"/>
</dbReference>
<comment type="similarity">
    <text evidence="2 5">Belongs to the MET18/MMS19 family.</text>
</comment>
<dbReference type="InterPro" id="IPR024687">
    <property type="entry name" value="MMS19_C"/>
</dbReference>
<dbReference type="InterPro" id="IPR011989">
    <property type="entry name" value="ARM-like"/>
</dbReference>
<dbReference type="GO" id="GO:0005819">
    <property type="term" value="C:spindle"/>
    <property type="evidence" value="ECO:0007669"/>
    <property type="project" value="UniProtKB-SubCell"/>
</dbReference>
<comment type="subcellular location">
    <subcellularLocation>
        <location evidence="5">Cytoplasm</location>
        <location evidence="5">Cytoskeleton</location>
        <location evidence="5">Spindle</location>
    </subcellularLocation>
    <subcellularLocation>
        <location evidence="1 5">Nucleus</location>
    </subcellularLocation>
</comment>
<comment type="subunit">
    <text evidence="5">Component of the CIA complex.</text>
</comment>
<dbReference type="VEuPathDB" id="VectorBase:PPAI002618"/>
<evidence type="ECO:0000259" key="7">
    <source>
        <dbReference type="Pfam" id="PF14500"/>
    </source>
</evidence>
<dbReference type="InterPro" id="IPR029240">
    <property type="entry name" value="MMS19_N"/>
</dbReference>
<dbReference type="PANTHER" id="PTHR12891">
    <property type="entry name" value="DNA REPAIR/TRANSCRIPTION PROTEIN MET18/MMS19"/>
    <property type="match status" value="1"/>
</dbReference>
<evidence type="ECO:0000256" key="4">
    <source>
        <dbReference type="ARBA" id="ARBA00023242"/>
    </source>
</evidence>
<dbReference type="GO" id="GO:0016226">
    <property type="term" value="P:iron-sulfur cluster assembly"/>
    <property type="evidence" value="ECO:0007669"/>
    <property type="project" value="UniProtKB-UniRule"/>
</dbReference>
<dbReference type="GO" id="GO:0051604">
    <property type="term" value="P:protein maturation"/>
    <property type="evidence" value="ECO:0007669"/>
    <property type="project" value="UniProtKB-UniRule"/>
</dbReference>
<proteinExistence type="inferred from homology"/>
<dbReference type="EMBL" id="AJVK01003326">
    <property type="status" value="NOT_ANNOTATED_CDS"/>
    <property type="molecule type" value="Genomic_DNA"/>
</dbReference>
<dbReference type="Gene3D" id="1.25.10.10">
    <property type="entry name" value="Leucine-rich Repeat Variant"/>
    <property type="match status" value="3"/>
</dbReference>
<comment type="function">
    <text evidence="5">Key component of the cytosolic iron-sulfur protein assembly (CIA) complex, a multiprotein complex that mediates the incorporation of iron-sulfur cluster into apoproteins specifically involved in DNA metabolism and genomic integrity. In the CIA complex, MMS19 acts as an adapter between early-acting CIA components and a subset of cellular target iron-sulfur proteins.</text>
</comment>
<dbReference type="KEGG" id="ppap:129802222"/>
<evidence type="ECO:0000256" key="3">
    <source>
        <dbReference type="ARBA" id="ARBA00022737"/>
    </source>
</evidence>
<keyword evidence="9" id="KW-1185">Reference proteome</keyword>
<dbReference type="InterPro" id="IPR016024">
    <property type="entry name" value="ARM-type_fold"/>
</dbReference>
<accession>A0A1B0D561</accession>
<keyword evidence="5" id="KW-0227">DNA damage</keyword>
<dbReference type="GO" id="GO:0005634">
    <property type="term" value="C:nucleus"/>
    <property type="evidence" value="ECO:0007669"/>
    <property type="project" value="UniProtKB-SubCell"/>
</dbReference>
<name>A0A1B0D561_PHLPP</name>
<dbReference type="RefSeq" id="XP_055703854.1">
    <property type="nucleotide sequence ID" value="XM_055847879.1"/>
</dbReference>
<organism evidence="8 9">
    <name type="scientific">Phlebotomus papatasi</name>
    <name type="common">Sandfly</name>
    <dbReference type="NCBI Taxonomy" id="29031"/>
    <lineage>
        <taxon>Eukaryota</taxon>
        <taxon>Metazoa</taxon>
        <taxon>Ecdysozoa</taxon>
        <taxon>Arthropoda</taxon>
        <taxon>Hexapoda</taxon>
        <taxon>Insecta</taxon>
        <taxon>Pterygota</taxon>
        <taxon>Neoptera</taxon>
        <taxon>Endopterygota</taxon>
        <taxon>Diptera</taxon>
        <taxon>Nematocera</taxon>
        <taxon>Psychodoidea</taxon>
        <taxon>Psychodidae</taxon>
        <taxon>Phlebotomus</taxon>
        <taxon>Phlebotomus</taxon>
    </lineage>
</organism>
<dbReference type="GO" id="GO:0006281">
    <property type="term" value="P:DNA repair"/>
    <property type="evidence" value="ECO:0007669"/>
    <property type="project" value="UniProtKB-UniRule"/>
</dbReference>
<dbReference type="CTD" id="64210"/>
<keyword evidence="3" id="KW-0677">Repeat</keyword>
<protein>
    <recommendedName>
        <fullName evidence="5">MMS19 nucleotide excision repair protein</fullName>
    </recommendedName>
</protein>
<dbReference type="Pfam" id="PF14500">
    <property type="entry name" value="MMS19_N"/>
    <property type="match status" value="1"/>
</dbReference>